<proteinExistence type="predicted"/>
<name>A0ABR2GYF9_9EUKA</name>
<sequence>MDFAFDSIWLKPNHGTNLKKESDENTNTKKIYNGCFSFNPEEIGPRIERPTAPKGMPYKTLNLTAFLNKNNLVTIH</sequence>
<dbReference type="EMBL" id="JAPFFF010000053">
    <property type="protein sequence ID" value="KAK8838987.1"/>
    <property type="molecule type" value="Genomic_DNA"/>
</dbReference>
<gene>
    <name evidence="1" type="ORF">M9Y10_032450</name>
</gene>
<organism evidence="1 2">
    <name type="scientific">Tritrichomonas musculus</name>
    <dbReference type="NCBI Taxonomy" id="1915356"/>
    <lineage>
        <taxon>Eukaryota</taxon>
        <taxon>Metamonada</taxon>
        <taxon>Parabasalia</taxon>
        <taxon>Tritrichomonadida</taxon>
        <taxon>Tritrichomonadidae</taxon>
        <taxon>Tritrichomonas</taxon>
    </lineage>
</organism>
<accession>A0ABR2GYF9</accession>
<comment type="caution">
    <text evidence="1">The sequence shown here is derived from an EMBL/GenBank/DDBJ whole genome shotgun (WGS) entry which is preliminary data.</text>
</comment>
<protein>
    <submittedName>
        <fullName evidence="1">Uncharacterized protein</fullName>
    </submittedName>
</protein>
<evidence type="ECO:0000313" key="2">
    <source>
        <dbReference type="Proteomes" id="UP001470230"/>
    </source>
</evidence>
<dbReference type="Proteomes" id="UP001470230">
    <property type="component" value="Unassembled WGS sequence"/>
</dbReference>
<keyword evidence="2" id="KW-1185">Reference proteome</keyword>
<evidence type="ECO:0000313" key="1">
    <source>
        <dbReference type="EMBL" id="KAK8838987.1"/>
    </source>
</evidence>
<reference evidence="1 2" key="1">
    <citation type="submission" date="2024-04" db="EMBL/GenBank/DDBJ databases">
        <title>Tritrichomonas musculus Genome.</title>
        <authorList>
            <person name="Alves-Ferreira E."/>
            <person name="Grigg M."/>
            <person name="Lorenzi H."/>
            <person name="Galac M."/>
        </authorList>
    </citation>
    <scope>NUCLEOTIDE SEQUENCE [LARGE SCALE GENOMIC DNA]</scope>
    <source>
        <strain evidence="1 2">EAF2021</strain>
    </source>
</reference>